<dbReference type="GO" id="GO:0016020">
    <property type="term" value="C:membrane"/>
    <property type="evidence" value="ECO:0007669"/>
    <property type="project" value="TreeGrafter"/>
</dbReference>
<gene>
    <name evidence="3" type="ORF">B0A49_13967</name>
</gene>
<dbReference type="OrthoDB" id="408373at2759"/>
<dbReference type="EMBL" id="NAJN01004062">
    <property type="protein sequence ID" value="TKA28536.1"/>
    <property type="molecule type" value="Genomic_DNA"/>
</dbReference>
<dbReference type="Gene3D" id="3.40.50.1820">
    <property type="entry name" value="alpha/beta hydrolase"/>
    <property type="match status" value="1"/>
</dbReference>
<dbReference type="SUPFAM" id="SSF53474">
    <property type="entry name" value="alpha/beta-Hydrolases"/>
    <property type="match status" value="1"/>
</dbReference>
<dbReference type="STRING" id="331657.A0A4U0U2C8"/>
<reference evidence="3 4" key="1">
    <citation type="submission" date="2017-03" db="EMBL/GenBank/DDBJ databases">
        <title>Genomes of endolithic fungi from Antarctica.</title>
        <authorList>
            <person name="Coleine C."/>
            <person name="Masonjones S."/>
            <person name="Stajich J.E."/>
        </authorList>
    </citation>
    <scope>NUCLEOTIDE SEQUENCE [LARGE SCALE GENOMIC DNA]</scope>
    <source>
        <strain evidence="3 4">CCFEE 5187</strain>
    </source>
</reference>
<evidence type="ECO:0000259" key="2">
    <source>
        <dbReference type="Pfam" id="PF00561"/>
    </source>
</evidence>
<accession>A0A4U0U2C8</accession>
<evidence type="ECO:0000256" key="1">
    <source>
        <dbReference type="ARBA" id="ARBA00022801"/>
    </source>
</evidence>
<dbReference type="GO" id="GO:0016787">
    <property type="term" value="F:hydrolase activity"/>
    <property type="evidence" value="ECO:0007669"/>
    <property type="project" value="UniProtKB-KW"/>
</dbReference>
<evidence type="ECO:0000313" key="4">
    <source>
        <dbReference type="Proteomes" id="UP000308768"/>
    </source>
</evidence>
<dbReference type="Proteomes" id="UP000308768">
    <property type="component" value="Unassembled WGS sequence"/>
</dbReference>
<dbReference type="PANTHER" id="PTHR43798">
    <property type="entry name" value="MONOACYLGLYCEROL LIPASE"/>
    <property type="match status" value="1"/>
</dbReference>
<dbReference type="Pfam" id="PF00561">
    <property type="entry name" value="Abhydrolase_1"/>
    <property type="match status" value="1"/>
</dbReference>
<evidence type="ECO:0000313" key="3">
    <source>
        <dbReference type="EMBL" id="TKA28536.1"/>
    </source>
</evidence>
<keyword evidence="1" id="KW-0378">Hydrolase</keyword>
<dbReference type="PANTHER" id="PTHR43798:SF31">
    <property type="entry name" value="AB HYDROLASE SUPERFAMILY PROTEIN YCLE"/>
    <property type="match status" value="1"/>
</dbReference>
<feature type="domain" description="AB hydrolase-1" evidence="2">
    <location>
        <begin position="29"/>
        <end position="87"/>
    </location>
</feature>
<feature type="non-terminal residue" evidence="3">
    <location>
        <position position="91"/>
    </location>
</feature>
<name>A0A4U0U2C8_9PEZI</name>
<dbReference type="InterPro" id="IPR050266">
    <property type="entry name" value="AB_hydrolase_sf"/>
</dbReference>
<dbReference type="InterPro" id="IPR029058">
    <property type="entry name" value="AB_hydrolase_fold"/>
</dbReference>
<dbReference type="InterPro" id="IPR000073">
    <property type="entry name" value="AB_hydrolase_1"/>
</dbReference>
<sequence length="91" mass="10078">MRLGPEFTDFDIETDSEVQIHGVKGGSGPPLLLLHGFPQTHLIWNKVASQLTKSYTVVAIDLRGYGSSSKPHGDDKHIAYSKRVMARDCVR</sequence>
<organism evidence="3 4">
    <name type="scientific">Cryomyces minteri</name>
    <dbReference type="NCBI Taxonomy" id="331657"/>
    <lineage>
        <taxon>Eukaryota</taxon>
        <taxon>Fungi</taxon>
        <taxon>Dikarya</taxon>
        <taxon>Ascomycota</taxon>
        <taxon>Pezizomycotina</taxon>
        <taxon>Dothideomycetes</taxon>
        <taxon>Dothideomycetes incertae sedis</taxon>
        <taxon>Cryomyces</taxon>
    </lineage>
</organism>
<protein>
    <recommendedName>
        <fullName evidence="2">AB hydrolase-1 domain-containing protein</fullName>
    </recommendedName>
</protein>
<comment type="caution">
    <text evidence="3">The sequence shown here is derived from an EMBL/GenBank/DDBJ whole genome shotgun (WGS) entry which is preliminary data.</text>
</comment>
<dbReference type="AlphaFoldDB" id="A0A4U0U2C8"/>
<proteinExistence type="predicted"/>
<keyword evidence="4" id="KW-1185">Reference proteome</keyword>